<gene>
    <name evidence="1" type="ORF">L195_g056927</name>
</gene>
<protein>
    <submittedName>
        <fullName evidence="1">Uncharacterized protein</fullName>
    </submittedName>
</protein>
<organism evidence="1 2">
    <name type="scientific">Trifolium pratense</name>
    <name type="common">Red clover</name>
    <dbReference type="NCBI Taxonomy" id="57577"/>
    <lineage>
        <taxon>Eukaryota</taxon>
        <taxon>Viridiplantae</taxon>
        <taxon>Streptophyta</taxon>
        <taxon>Embryophyta</taxon>
        <taxon>Tracheophyta</taxon>
        <taxon>Spermatophyta</taxon>
        <taxon>Magnoliopsida</taxon>
        <taxon>eudicotyledons</taxon>
        <taxon>Gunneridae</taxon>
        <taxon>Pentapetalae</taxon>
        <taxon>rosids</taxon>
        <taxon>fabids</taxon>
        <taxon>Fabales</taxon>
        <taxon>Fabaceae</taxon>
        <taxon>Papilionoideae</taxon>
        <taxon>50 kb inversion clade</taxon>
        <taxon>NPAAA clade</taxon>
        <taxon>Hologalegina</taxon>
        <taxon>IRL clade</taxon>
        <taxon>Trifolieae</taxon>
        <taxon>Trifolium</taxon>
    </lineage>
</organism>
<proteinExistence type="predicted"/>
<evidence type="ECO:0000313" key="1">
    <source>
        <dbReference type="EMBL" id="PNX69819.1"/>
    </source>
</evidence>
<dbReference type="EMBL" id="ASHM01110127">
    <property type="protein sequence ID" value="PNX69819.1"/>
    <property type="molecule type" value="Genomic_DNA"/>
</dbReference>
<dbReference type="Proteomes" id="UP000236291">
    <property type="component" value="Unassembled WGS sequence"/>
</dbReference>
<evidence type="ECO:0000313" key="2">
    <source>
        <dbReference type="Proteomes" id="UP000236291"/>
    </source>
</evidence>
<dbReference type="AlphaFoldDB" id="A0A2K3KU63"/>
<feature type="non-terminal residue" evidence="1">
    <location>
        <position position="1"/>
    </location>
</feature>
<reference evidence="1 2" key="1">
    <citation type="journal article" date="2014" name="Am. J. Bot.">
        <title>Genome assembly and annotation for red clover (Trifolium pratense; Fabaceae).</title>
        <authorList>
            <person name="Istvanek J."/>
            <person name="Jaros M."/>
            <person name="Krenek A."/>
            <person name="Repkova J."/>
        </authorList>
    </citation>
    <scope>NUCLEOTIDE SEQUENCE [LARGE SCALE GENOMIC DNA]</scope>
    <source>
        <strain evidence="2">cv. Tatra</strain>
        <tissue evidence="1">Young leaves</tissue>
    </source>
</reference>
<name>A0A2K3KU63_TRIPR</name>
<comment type="caution">
    <text evidence="1">The sequence shown here is derived from an EMBL/GenBank/DDBJ whole genome shotgun (WGS) entry which is preliminary data.</text>
</comment>
<accession>A0A2K3KU63</accession>
<reference evidence="1 2" key="2">
    <citation type="journal article" date="2017" name="Front. Plant Sci.">
        <title>Gene Classification and Mining of Molecular Markers Useful in Red Clover (Trifolium pratense) Breeding.</title>
        <authorList>
            <person name="Istvanek J."/>
            <person name="Dluhosova J."/>
            <person name="Dluhos P."/>
            <person name="Patkova L."/>
            <person name="Nedelnik J."/>
            <person name="Repkova J."/>
        </authorList>
    </citation>
    <scope>NUCLEOTIDE SEQUENCE [LARGE SCALE GENOMIC DNA]</scope>
    <source>
        <strain evidence="2">cv. Tatra</strain>
        <tissue evidence="1">Young leaves</tissue>
    </source>
</reference>
<sequence length="77" mass="8704">GWCALHECGELLNIVSVLKSAPSLVELFIKSYDYDYDDIRRAPNHLEELDFSSCCLNRLQTVNIFAAQSSSHPLSMQ</sequence>